<evidence type="ECO:0000313" key="3">
    <source>
        <dbReference type="Proteomes" id="UP000179129"/>
    </source>
</evidence>
<feature type="domain" description="AbiEi antitoxin N-terminal" evidence="1">
    <location>
        <begin position="8"/>
        <end position="54"/>
    </location>
</feature>
<dbReference type="Pfam" id="PF13338">
    <property type="entry name" value="AbiEi_4"/>
    <property type="match status" value="1"/>
</dbReference>
<dbReference type="AlphaFoldDB" id="A0A1F5YZ01"/>
<comment type="caution">
    <text evidence="2">The sequence shown here is derived from an EMBL/GenBank/DDBJ whole genome shotgun (WGS) entry which is preliminary data.</text>
</comment>
<evidence type="ECO:0000313" key="2">
    <source>
        <dbReference type="EMBL" id="OGG05132.1"/>
    </source>
</evidence>
<dbReference type="STRING" id="1817867.A3F83_08435"/>
<reference evidence="2 3" key="1">
    <citation type="journal article" date="2016" name="Nat. Commun.">
        <title>Thousands of microbial genomes shed light on interconnected biogeochemical processes in an aquifer system.</title>
        <authorList>
            <person name="Anantharaman K."/>
            <person name="Brown C.T."/>
            <person name="Hug L.A."/>
            <person name="Sharon I."/>
            <person name="Castelle C.J."/>
            <person name="Probst A.J."/>
            <person name="Thomas B.C."/>
            <person name="Singh A."/>
            <person name="Wilkins M.J."/>
            <person name="Karaoz U."/>
            <person name="Brodie E.L."/>
            <person name="Williams K.H."/>
            <person name="Hubbard S.S."/>
            <person name="Banfield J.F."/>
        </authorList>
    </citation>
    <scope>NUCLEOTIDE SEQUENCE [LARGE SCALE GENOMIC DNA]</scope>
</reference>
<sequence>MELSPIKQIVRLARKKGFLRSRDLAEIGLSRQYLGVALKRGLLNRVGRGVYCLPKAMQNEYRSFAEVCKYAPSAVICLLSALQYHGLTTQTPFQVWLAIGHKARKPNIDTVQIRVVRYSASSLSQGIEIHNIDGVDIRVFSPAKTVADCFKYRSKVGLDVAIEALRDCLRQKKAAINDLVSFGRVCRVEQVMKPYMEAML</sequence>
<dbReference type="InterPro" id="IPR025159">
    <property type="entry name" value="AbiEi_N"/>
</dbReference>
<protein>
    <submittedName>
        <fullName evidence="2">Transcriptional regulator</fullName>
    </submittedName>
</protein>
<name>A0A1F5YZ01_9BACT</name>
<dbReference type="EMBL" id="MFIX01000090">
    <property type="protein sequence ID" value="OGG05132.1"/>
    <property type="molecule type" value="Genomic_DNA"/>
</dbReference>
<organism evidence="2 3">
    <name type="scientific">Candidatus Glassbacteria bacterium RIFCSPLOWO2_12_FULL_58_11</name>
    <dbReference type="NCBI Taxonomy" id="1817867"/>
    <lineage>
        <taxon>Bacteria</taxon>
        <taxon>Candidatus Glassiibacteriota</taxon>
    </lineage>
</organism>
<proteinExistence type="predicted"/>
<accession>A0A1F5YZ01</accession>
<evidence type="ECO:0000259" key="1">
    <source>
        <dbReference type="Pfam" id="PF13338"/>
    </source>
</evidence>
<dbReference type="Proteomes" id="UP000179129">
    <property type="component" value="Unassembled WGS sequence"/>
</dbReference>
<gene>
    <name evidence="2" type="ORF">A3F83_08435</name>
</gene>